<accession>A0AAV7S7G9</accession>
<protein>
    <submittedName>
        <fullName evidence="2">Uncharacterized protein</fullName>
    </submittedName>
</protein>
<evidence type="ECO:0000313" key="2">
    <source>
        <dbReference type="EMBL" id="KAJ1159922.1"/>
    </source>
</evidence>
<dbReference type="Proteomes" id="UP001066276">
    <property type="component" value="Chromosome 4_2"/>
</dbReference>
<sequence>MYDKHPVTRAPHRDGQKPGKPPYRRTGQTRNQPRATAEAARKATDRNGKQPMTTNTKHLGNEIPNARAKRTTKTTQGPYRKGGIHEAYTRQQRPQREERQIPQPGDCLDTHSPCSIYRYQSEIEEADPGERKKEKRGRKELSS</sequence>
<dbReference type="EMBL" id="JANPWB010000008">
    <property type="protein sequence ID" value="KAJ1159922.1"/>
    <property type="molecule type" value="Genomic_DNA"/>
</dbReference>
<feature type="compositionally biased region" description="Basic and acidic residues" evidence="1">
    <location>
        <begin position="83"/>
        <end position="100"/>
    </location>
</feature>
<reference evidence="2" key="1">
    <citation type="journal article" date="2022" name="bioRxiv">
        <title>Sequencing and chromosome-scale assembly of the giantPleurodeles waltlgenome.</title>
        <authorList>
            <person name="Brown T."/>
            <person name="Elewa A."/>
            <person name="Iarovenko S."/>
            <person name="Subramanian E."/>
            <person name="Araus A.J."/>
            <person name="Petzold A."/>
            <person name="Susuki M."/>
            <person name="Suzuki K.-i.T."/>
            <person name="Hayashi T."/>
            <person name="Toyoda A."/>
            <person name="Oliveira C."/>
            <person name="Osipova E."/>
            <person name="Leigh N.D."/>
            <person name="Simon A."/>
            <person name="Yun M.H."/>
        </authorList>
    </citation>
    <scope>NUCLEOTIDE SEQUENCE</scope>
    <source>
        <strain evidence="2">20211129_DDA</strain>
        <tissue evidence="2">Liver</tissue>
    </source>
</reference>
<gene>
    <name evidence="2" type="ORF">NDU88_000426</name>
</gene>
<comment type="caution">
    <text evidence="2">The sequence shown here is derived from an EMBL/GenBank/DDBJ whole genome shotgun (WGS) entry which is preliminary data.</text>
</comment>
<feature type="compositionally biased region" description="Basic and acidic residues" evidence="1">
    <location>
        <begin position="1"/>
        <end position="17"/>
    </location>
</feature>
<feature type="compositionally biased region" description="Basic and acidic residues" evidence="1">
    <location>
        <begin position="39"/>
        <end position="48"/>
    </location>
</feature>
<organism evidence="2 3">
    <name type="scientific">Pleurodeles waltl</name>
    <name type="common">Iberian ribbed newt</name>
    <dbReference type="NCBI Taxonomy" id="8319"/>
    <lineage>
        <taxon>Eukaryota</taxon>
        <taxon>Metazoa</taxon>
        <taxon>Chordata</taxon>
        <taxon>Craniata</taxon>
        <taxon>Vertebrata</taxon>
        <taxon>Euteleostomi</taxon>
        <taxon>Amphibia</taxon>
        <taxon>Batrachia</taxon>
        <taxon>Caudata</taxon>
        <taxon>Salamandroidea</taxon>
        <taxon>Salamandridae</taxon>
        <taxon>Pleurodelinae</taxon>
        <taxon>Pleurodeles</taxon>
    </lineage>
</organism>
<keyword evidence="3" id="KW-1185">Reference proteome</keyword>
<name>A0AAV7S7G9_PLEWA</name>
<feature type="region of interest" description="Disordered" evidence="1">
    <location>
        <begin position="1"/>
        <end position="143"/>
    </location>
</feature>
<feature type="compositionally biased region" description="Basic and acidic residues" evidence="1">
    <location>
        <begin position="128"/>
        <end position="143"/>
    </location>
</feature>
<evidence type="ECO:0000256" key="1">
    <source>
        <dbReference type="SAM" id="MobiDB-lite"/>
    </source>
</evidence>
<dbReference type="AlphaFoldDB" id="A0AAV7S7G9"/>
<evidence type="ECO:0000313" key="3">
    <source>
        <dbReference type="Proteomes" id="UP001066276"/>
    </source>
</evidence>
<proteinExistence type="predicted"/>